<evidence type="ECO:0000256" key="1">
    <source>
        <dbReference type="ARBA" id="ARBA00007521"/>
    </source>
</evidence>
<keyword evidence="4" id="KW-1185">Reference proteome</keyword>
<organism evidence="3 4">
    <name type="scientific">Weissella confusa</name>
    <name type="common">Lactobacillus confusus</name>
    <dbReference type="NCBI Taxonomy" id="1583"/>
    <lineage>
        <taxon>Bacteria</taxon>
        <taxon>Bacillati</taxon>
        <taxon>Bacillota</taxon>
        <taxon>Bacilli</taxon>
        <taxon>Lactobacillales</taxon>
        <taxon>Lactobacillaceae</taxon>
        <taxon>Weissella</taxon>
    </lineage>
</organism>
<dbReference type="Proteomes" id="UP000728106">
    <property type="component" value="Unassembled WGS sequence"/>
</dbReference>
<dbReference type="GO" id="GO:0004521">
    <property type="term" value="F:RNA endonuclease activity"/>
    <property type="evidence" value="ECO:0007669"/>
    <property type="project" value="TreeGrafter"/>
</dbReference>
<dbReference type="EMBL" id="JAAOCP010000017">
    <property type="protein sequence ID" value="MBJ7639813.1"/>
    <property type="molecule type" value="Genomic_DNA"/>
</dbReference>
<sequence>MNSDYVPEKGDIVLVDFSPSRGEEIAKRRPAVVLSTPGYYLTSGLVIVVPITHATNNRLRDTFIPFETDADVDGLINPFQVRSMSVKGRHIAYAGGQVDENTLNQVFQFLDFALDR</sequence>
<dbReference type="Pfam" id="PF02452">
    <property type="entry name" value="PemK_toxin"/>
    <property type="match status" value="1"/>
</dbReference>
<proteinExistence type="inferred from homology"/>
<evidence type="ECO:0000313" key="3">
    <source>
        <dbReference type="EMBL" id="MBJ7639813.1"/>
    </source>
</evidence>
<dbReference type="InterPro" id="IPR003477">
    <property type="entry name" value="PemK-like"/>
</dbReference>
<accession>A0AA40YSE3</accession>
<dbReference type="GO" id="GO:0006402">
    <property type="term" value="P:mRNA catabolic process"/>
    <property type="evidence" value="ECO:0007669"/>
    <property type="project" value="TreeGrafter"/>
</dbReference>
<evidence type="ECO:0000256" key="2">
    <source>
        <dbReference type="ARBA" id="ARBA00022649"/>
    </source>
</evidence>
<dbReference type="RefSeq" id="WP_199468285.1">
    <property type="nucleotide sequence ID" value="NZ_JAAOCP010000017.1"/>
</dbReference>
<dbReference type="PANTHER" id="PTHR33988">
    <property type="entry name" value="ENDORIBONUCLEASE MAZF-RELATED"/>
    <property type="match status" value="1"/>
</dbReference>
<reference evidence="3 4" key="1">
    <citation type="journal article" date="2021" name="Int. J. Food Microbiol.">
        <title>Safety demonstration of a microbial species for use in the food chain: Weissella confusa.</title>
        <authorList>
            <person name="Bourdichon F."/>
            <person name="Patrone V."/>
            <person name="Fontana A."/>
            <person name="Milani G."/>
            <person name="Morelli L."/>
        </authorList>
    </citation>
    <scope>NUCLEOTIDE SEQUENCE [LARGE SCALE GENOMIC DNA]</scope>
    <source>
        <strain evidence="3 4">CCUG 43002</strain>
    </source>
</reference>
<comment type="similarity">
    <text evidence="1">Belongs to the PemK/MazF family.</text>
</comment>
<protein>
    <submittedName>
        <fullName evidence="3">Type II toxin-antitoxin system PemK/MazF family toxin</fullName>
    </submittedName>
</protein>
<dbReference type="GO" id="GO:0016075">
    <property type="term" value="P:rRNA catabolic process"/>
    <property type="evidence" value="ECO:0007669"/>
    <property type="project" value="TreeGrafter"/>
</dbReference>
<evidence type="ECO:0000313" key="4">
    <source>
        <dbReference type="Proteomes" id="UP000728106"/>
    </source>
</evidence>
<keyword evidence="2" id="KW-1277">Toxin-antitoxin system</keyword>
<dbReference type="AlphaFoldDB" id="A0AA40YSE3"/>
<gene>
    <name evidence="3" type="ORF">HAU20_10565</name>
</gene>
<comment type="caution">
    <text evidence="3">The sequence shown here is derived from an EMBL/GenBank/DDBJ whole genome shotgun (WGS) entry which is preliminary data.</text>
</comment>
<dbReference type="GO" id="GO:0003677">
    <property type="term" value="F:DNA binding"/>
    <property type="evidence" value="ECO:0007669"/>
    <property type="project" value="InterPro"/>
</dbReference>
<dbReference type="InterPro" id="IPR011067">
    <property type="entry name" value="Plasmid_toxin/cell-grow_inhib"/>
</dbReference>
<dbReference type="SUPFAM" id="SSF50118">
    <property type="entry name" value="Cell growth inhibitor/plasmid maintenance toxic component"/>
    <property type="match status" value="1"/>
</dbReference>
<name>A0AA40YSE3_WEICO</name>
<dbReference type="Gene3D" id="2.30.30.110">
    <property type="match status" value="1"/>
</dbReference>
<dbReference type="PANTHER" id="PTHR33988:SF3">
    <property type="entry name" value="ENDORIBONUCLEASE TOXIN CHPB-RELATED"/>
    <property type="match status" value="1"/>
</dbReference>